<reference evidence="1" key="1">
    <citation type="submission" date="2009-10" db="EMBL/GenBank/DDBJ databases">
        <title>Diversity of trophic interactions inside an arsenic-rich microbial ecosystem.</title>
        <authorList>
            <person name="Bertin P.N."/>
            <person name="Heinrich-Salmeron A."/>
            <person name="Pelletier E."/>
            <person name="Goulhen-Chollet F."/>
            <person name="Arsene-Ploetze F."/>
            <person name="Gallien S."/>
            <person name="Calteau A."/>
            <person name="Vallenet D."/>
            <person name="Casiot C."/>
            <person name="Chane-Woon-Ming B."/>
            <person name="Giloteaux L."/>
            <person name="Barakat M."/>
            <person name="Bonnefoy V."/>
            <person name="Bruneel O."/>
            <person name="Chandler M."/>
            <person name="Cleiss J."/>
            <person name="Duran R."/>
            <person name="Elbaz-Poulichet F."/>
            <person name="Fonknechten N."/>
            <person name="Lauga B."/>
            <person name="Mornico D."/>
            <person name="Ortet P."/>
            <person name="Schaeffer C."/>
            <person name="Siguier P."/>
            <person name="Alexander Thil Smith A."/>
            <person name="Van Dorsselaer A."/>
            <person name="Weissenbach J."/>
            <person name="Medigue C."/>
            <person name="Le Paslier D."/>
        </authorList>
    </citation>
    <scope>NUCLEOTIDE SEQUENCE</scope>
</reference>
<proteinExistence type="predicted"/>
<organism evidence="1">
    <name type="scientific">mine drainage metagenome</name>
    <dbReference type="NCBI Taxonomy" id="410659"/>
    <lineage>
        <taxon>unclassified sequences</taxon>
        <taxon>metagenomes</taxon>
        <taxon>ecological metagenomes</taxon>
    </lineage>
</organism>
<comment type="caution">
    <text evidence="1">The sequence shown here is derived from an EMBL/GenBank/DDBJ whole genome shotgun (WGS) entry which is preliminary data.</text>
</comment>
<accession>E6PP14</accession>
<dbReference type="EMBL" id="CABM01000030">
    <property type="protein sequence ID" value="CBH96666.1"/>
    <property type="molecule type" value="Genomic_DNA"/>
</dbReference>
<evidence type="ECO:0000313" key="1">
    <source>
        <dbReference type="EMBL" id="CBH96666.1"/>
    </source>
</evidence>
<gene>
    <name evidence="1" type="ORF">CARN2_2381</name>
</gene>
<sequence>MAAKLAAATIPEAHCLLRASPMKSKLPSPPSNVDNMLPGLLEQIRQKSDAGDAPGGSRQARQTGRVLAQLRLLRSLVAAGLRRFSAHRLPLQAAAARSASTGFRYSMPSPWRWRGRGPVSGVPPPVRPLRPEGAHSPDTSRRLVRTAGVVGVLRQFRVRHGRRAIVGPWHGGA</sequence>
<name>E6PP14_9ZZZZ</name>
<protein>
    <submittedName>
        <fullName evidence="1">Uncharacterized protein</fullName>
    </submittedName>
</protein>
<dbReference type="AlphaFoldDB" id="E6PP14"/>